<dbReference type="PANTHER" id="PTHR48081">
    <property type="entry name" value="AB HYDROLASE SUPERFAMILY PROTEIN C4A8.06C"/>
    <property type="match status" value="1"/>
</dbReference>
<dbReference type="SUPFAM" id="SSF53474">
    <property type="entry name" value="alpha/beta-Hydrolases"/>
    <property type="match status" value="1"/>
</dbReference>
<feature type="domain" description="Alpha/beta hydrolase fold-3" evidence="3">
    <location>
        <begin position="150"/>
        <end position="382"/>
    </location>
</feature>
<dbReference type="Pfam" id="PF07859">
    <property type="entry name" value="Abhydrolase_3"/>
    <property type="match status" value="1"/>
</dbReference>
<gene>
    <name evidence="4" type="ORF">G6O67_002225</name>
</gene>
<keyword evidence="5" id="KW-1185">Reference proteome</keyword>
<reference evidence="4 5" key="1">
    <citation type="journal article" date="2020" name="Genome Biol. Evol.">
        <title>A new high-quality draft genome assembly of the Chinese cordyceps Ophiocordyceps sinensis.</title>
        <authorList>
            <person name="Shu R."/>
            <person name="Zhang J."/>
            <person name="Meng Q."/>
            <person name="Zhang H."/>
            <person name="Zhou G."/>
            <person name="Li M."/>
            <person name="Wu P."/>
            <person name="Zhao Y."/>
            <person name="Chen C."/>
            <person name="Qin Q."/>
        </authorList>
    </citation>
    <scope>NUCLEOTIDE SEQUENCE [LARGE SCALE GENOMIC DNA]</scope>
    <source>
        <strain evidence="4 5">IOZ07</strain>
    </source>
</reference>
<keyword evidence="1" id="KW-0378">Hydrolase</keyword>
<keyword evidence="2" id="KW-0472">Membrane</keyword>
<organism evidence="4 5">
    <name type="scientific">Ophiocordyceps sinensis</name>
    <dbReference type="NCBI Taxonomy" id="72228"/>
    <lineage>
        <taxon>Eukaryota</taxon>
        <taxon>Fungi</taxon>
        <taxon>Dikarya</taxon>
        <taxon>Ascomycota</taxon>
        <taxon>Pezizomycotina</taxon>
        <taxon>Sordariomycetes</taxon>
        <taxon>Hypocreomycetidae</taxon>
        <taxon>Hypocreales</taxon>
        <taxon>Ophiocordycipitaceae</taxon>
        <taxon>Ophiocordyceps</taxon>
    </lineage>
</organism>
<proteinExistence type="predicted"/>
<evidence type="ECO:0000313" key="5">
    <source>
        <dbReference type="Proteomes" id="UP000557566"/>
    </source>
</evidence>
<keyword evidence="2" id="KW-1133">Transmembrane helix</keyword>
<accession>A0A8H4V720</accession>
<dbReference type="GO" id="GO:0016787">
    <property type="term" value="F:hydrolase activity"/>
    <property type="evidence" value="ECO:0007669"/>
    <property type="project" value="UniProtKB-KW"/>
</dbReference>
<dbReference type="OrthoDB" id="408631at2759"/>
<dbReference type="InterPro" id="IPR050300">
    <property type="entry name" value="GDXG_lipolytic_enzyme"/>
</dbReference>
<dbReference type="InterPro" id="IPR013094">
    <property type="entry name" value="AB_hydrolase_3"/>
</dbReference>
<protein>
    <recommendedName>
        <fullName evidence="3">Alpha/beta hydrolase fold-3 domain-containing protein</fullName>
    </recommendedName>
</protein>
<evidence type="ECO:0000256" key="1">
    <source>
        <dbReference type="ARBA" id="ARBA00022801"/>
    </source>
</evidence>
<dbReference type="InterPro" id="IPR029058">
    <property type="entry name" value="AB_hydrolase_fold"/>
</dbReference>
<keyword evidence="2" id="KW-0812">Transmembrane</keyword>
<dbReference type="Proteomes" id="UP000557566">
    <property type="component" value="Unassembled WGS sequence"/>
</dbReference>
<feature type="transmembrane region" description="Helical" evidence="2">
    <location>
        <begin position="148"/>
        <end position="167"/>
    </location>
</feature>
<feature type="transmembrane region" description="Helical" evidence="2">
    <location>
        <begin position="22"/>
        <end position="44"/>
    </location>
</feature>
<dbReference type="AlphaFoldDB" id="A0A8H4V720"/>
<evidence type="ECO:0000256" key="2">
    <source>
        <dbReference type="SAM" id="Phobius"/>
    </source>
</evidence>
<sequence length="392" mass="43925">MILGPVSLVDCLVFCVLLAPQLIWHVGLIRTCLVALQALPFLMLQLPFQLMRGRLRRPASSTASLPHESTVFEDIVVRCVRYAFRAIPTSVNRVFFSKKVALPFLRWRMLRHGYFECPVHWREQTSQEVGTAAKGLWIRHKPDQPPDLVVYYLHGGGFAMGSCYFYLEFLLAWHSLLIDIGFANPAVFALDYTLVPDASYPTQMLETLQGYRHVLEVAGDASRVCVAGDSAGGTLILSLLLQLGSEARNLQQNRVSKDLQRGLSGPSSLALRVPRMAALISPWVKLKSNLHYPSMVDYLNRQTLWKYAHEYAGTAMLNRQPASPGSCVDEKLWGAASPERGYMVVFSEQEVFAPDIADFVNRRVRNGIETRALRFDGGLHAWPVASLFLSTS</sequence>
<comment type="caution">
    <text evidence="4">The sequence shown here is derived from an EMBL/GenBank/DDBJ whole genome shotgun (WGS) entry which is preliminary data.</text>
</comment>
<dbReference type="Gene3D" id="3.40.50.1820">
    <property type="entry name" value="alpha/beta hydrolase"/>
    <property type="match status" value="1"/>
</dbReference>
<evidence type="ECO:0000259" key="3">
    <source>
        <dbReference type="Pfam" id="PF07859"/>
    </source>
</evidence>
<evidence type="ECO:0000313" key="4">
    <source>
        <dbReference type="EMBL" id="KAF4510332.1"/>
    </source>
</evidence>
<name>A0A8H4V720_9HYPO</name>
<dbReference type="EMBL" id="JAAVMX010000003">
    <property type="protein sequence ID" value="KAF4510332.1"/>
    <property type="molecule type" value="Genomic_DNA"/>
</dbReference>
<dbReference type="PANTHER" id="PTHR48081:SF2">
    <property type="entry name" value="ALPHA_BETA-HYDROLASE"/>
    <property type="match status" value="1"/>
</dbReference>